<feature type="chain" id="PRO_5035857974" evidence="1">
    <location>
        <begin position="25"/>
        <end position="94"/>
    </location>
</feature>
<keyword evidence="1" id="KW-0732">Signal</keyword>
<dbReference type="AlphaFoldDB" id="A0A8T0HV79"/>
<gene>
    <name evidence="2" type="ORF">KC19_VG308000</name>
</gene>
<accession>A0A8T0HV79</accession>
<keyword evidence="3" id="KW-1185">Reference proteome</keyword>
<comment type="caution">
    <text evidence="2">The sequence shown here is derived from an EMBL/GenBank/DDBJ whole genome shotgun (WGS) entry which is preliminary data.</text>
</comment>
<sequence>MLWQWPPLPMPRSFYLVLPRFSGALTLLLPSSGAPTLAMLQPSPLQPSALHLSLQPSTLLLLIQPSVLYNLFQPLVLLPLSPSPALGSPSLLLL</sequence>
<evidence type="ECO:0000256" key="1">
    <source>
        <dbReference type="SAM" id="SignalP"/>
    </source>
</evidence>
<dbReference type="Proteomes" id="UP000822688">
    <property type="component" value="Chromosome V"/>
</dbReference>
<organism evidence="2 3">
    <name type="scientific">Ceratodon purpureus</name>
    <name type="common">Fire moss</name>
    <name type="synonym">Dicranum purpureum</name>
    <dbReference type="NCBI Taxonomy" id="3225"/>
    <lineage>
        <taxon>Eukaryota</taxon>
        <taxon>Viridiplantae</taxon>
        <taxon>Streptophyta</taxon>
        <taxon>Embryophyta</taxon>
        <taxon>Bryophyta</taxon>
        <taxon>Bryophytina</taxon>
        <taxon>Bryopsida</taxon>
        <taxon>Dicranidae</taxon>
        <taxon>Pseudoditrichales</taxon>
        <taxon>Ditrichaceae</taxon>
        <taxon>Ceratodon</taxon>
    </lineage>
</organism>
<reference evidence="2" key="1">
    <citation type="submission" date="2020-06" db="EMBL/GenBank/DDBJ databases">
        <title>WGS assembly of Ceratodon purpureus strain R40.</title>
        <authorList>
            <person name="Carey S.B."/>
            <person name="Jenkins J."/>
            <person name="Shu S."/>
            <person name="Lovell J.T."/>
            <person name="Sreedasyam A."/>
            <person name="Maumus F."/>
            <person name="Tiley G.P."/>
            <person name="Fernandez-Pozo N."/>
            <person name="Barry K."/>
            <person name="Chen C."/>
            <person name="Wang M."/>
            <person name="Lipzen A."/>
            <person name="Daum C."/>
            <person name="Saski C.A."/>
            <person name="Payton A.C."/>
            <person name="Mcbreen J.C."/>
            <person name="Conrad R.E."/>
            <person name="Kollar L.M."/>
            <person name="Olsson S."/>
            <person name="Huttunen S."/>
            <person name="Landis J.B."/>
            <person name="Wickett N.J."/>
            <person name="Johnson M.G."/>
            <person name="Rensing S.A."/>
            <person name="Grimwood J."/>
            <person name="Schmutz J."/>
            <person name="Mcdaniel S.F."/>
        </authorList>
    </citation>
    <scope>NUCLEOTIDE SEQUENCE</scope>
    <source>
        <strain evidence="2">R40</strain>
    </source>
</reference>
<dbReference type="EMBL" id="CM026426">
    <property type="protein sequence ID" value="KAG0574982.1"/>
    <property type="molecule type" value="Genomic_DNA"/>
</dbReference>
<name>A0A8T0HV79_CERPU</name>
<evidence type="ECO:0000313" key="3">
    <source>
        <dbReference type="Proteomes" id="UP000822688"/>
    </source>
</evidence>
<protein>
    <submittedName>
        <fullName evidence="2">Uncharacterized protein</fullName>
    </submittedName>
</protein>
<evidence type="ECO:0000313" key="2">
    <source>
        <dbReference type="EMBL" id="KAG0574982.1"/>
    </source>
</evidence>
<proteinExistence type="predicted"/>
<feature type="signal peptide" evidence="1">
    <location>
        <begin position="1"/>
        <end position="24"/>
    </location>
</feature>